<name>A0A1N6MUS7_9GAMM</name>
<sequence>MLSLPYNLFLARKAINYVNNEIGITSPNQLPTQTKGLSKLRLREKCSIYRRTNITIPSWACNSTETLL</sequence>
<evidence type="ECO:0000313" key="2">
    <source>
        <dbReference type="Proteomes" id="UP000196435"/>
    </source>
</evidence>
<dbReference type="Proteomes" id="UP000196435">
    <property type="component" value="Unassembled WGS sequence"/>
</dbReference>
<dbReference type="EMBL" id="FTLG01000064">
    <property type="protein sequence ID" value="SIP72562.1"/>
    <property type="molecule type" value="Genomic_DNA"/>
</dbReference>
<protein>
    <submittedName>
        <fullName evidence="1">Uncharacterized protein</fullName>
    </submittedName>
</protein>
<accession>A0A1N6MUS7</accession>
<dbReference type="AlphaFoldDB" id="A0A1N6MUS7"/>
<organism evidence="1 2">
    <name type="scientific">Xenorhabdus innexi</name>
    <dbReference type="NCBI Taxonomy" id="290109"/>
    <lineage>
        <taxon>Bacteria</taxon>
        <taxon>Pseudomonadati</taxon>
        <taxon>Pseudomonadota</taxon>
        <taxon>Gammaproteobacteria</taxon>
        <taxon>Enterobacterales</taxon>
        <taxon>Morganellaceae</taxon>
        <taxon>Xenorhabdus</taxon>
    </lineage>
</organism>
<reference evidence="2" key="1">
    <citation type="submission" date="2016-12" db="EMBL/GenBank/DDBJ databases">
        <authorList>
            <person name="Gaudriault S."/>
        </authorList>
    </citation>
    <scope>NUCLEOTIDE SEQUENCE [LARGE SCALE GENOMIC DNA]</scope>
    <source>
        <strain evidence="2">HGB1681 (deposited as PTA-6826 in the American Type Culture Collection)</strain>
    </source>
</reference>
<proteinExistence type="predicted"/>
<evidence type="ECO:0000313" key="1">
    <source>
        <dbReference type="EMBL" id="SIP72562.1"/>
    </source>
</evidence>
<gene>
    <name evidence="1" type="ORF">XIS1_1560034</name>
</gene>